<evidence type="ECO:0000313" key="2">
    <source>
        <dbReference type="Proteomes" id="UP000596095"/>
    </source>
</evidence>
<name>A0ABD7C5T8_STEMA</name>
<proteinExistence type="predicted"/>
<reference evidence="1 2" key="1">
    <citation type="submission" date="2021-01" db="EMBL/GenBank/DDBJ databases">
        <title>Genome Characterization of a novel Stenotrophomonas isolate with high keratinase activity.</title>
        <authorList>
            <person name="Cao Z.-J."/>
        </authorList>
    </citation>
    <scope>NUCLEOTIDE SEQUENCE [LARGE SCALE GENOMIC DNA]</scope>
    <source>
        <strain evidence="1 2">DHHJ</strain>
    </source>
</reference>
<dbReference type="EMBL" id="CP067993">
    <property type="protein sequence ID" value="QQQ42842.1"/>
    <property type="molecule type" value="Genomic_DNA"/>
</dbReference>
<protein>
    <submittedName>
        <fullName evidence="1">Uncharacterized protein</fullName>
    </submittedName>
</protein>
<dbReference type="AlphaFoldDB" id="A0ABD7C5T8"/>
<dbReference type="RefSeq" id="WP_049412203.1">
    <property type="nucleotide sequence ID" value="NZ_CP067993.1"/>
</dbReference>
<organism evidence="1 2">
    <name type="scientific">Stenotrophomonas maltophilia</name>
    <name type="common">Pseudomonas maltophilia</name>
    <name type="synonym">Xanthomonas maltophilia</name>
    <dbReference type="NCBI Taxonomy" id="40324"/>
    <lineage>
        <taxon>Bacteria</taxon>
        <taxon>Pseudomonadati</taxon>
        <taxon>Pseudomonadota</taxon>
        <taxon>Gammaproteobacteria</taxon>
        <taxon>Lysobacterales</taxon>
        <taxon>Lysobacteraceae</taxon>
        <taxon>Stenotrophomonas</taxon>
        <taxon>Stenotrophomonas maltophilia group</taxon>
    </lineage>
</organism>
<sequence length="166" mass="18088">MPFQFQAKPYSSLDPISETEIPRPRIGPTVLADGRHGTEYQFAIYRGESRVGGVGFDGWDETTQDEGRSVHCFVFDLKHAQVIHAMLAYKQTLGNADDDFTYLKGLAQGFVLSFAGRTDNDESLRYLAVTSPQALMESQIPAPADVVTLTDGSIVLASVEVPAFGA</sequence>
<evidence type="ECO:0000313" key="1">
    <source>
        <dbReference type="EMBL" id="QQQ42842.1"/>
    </source>
</evidence>
<dbReference type="Proteomes" id="UP000596095">
    <property type="component" value="Chromosome"/>
</dbReference>
<accession>A0ABD7C5T8</accession>
<gene>
    <name evidence="1" type="ORF">JJL50_01950</name>
</gene>